<sequence>MAIQMKDASTVNNSSHTSTSAGTTSGSMATIQLPCSNPYSIPCFEDFIAEAQKAFDIEKNAKGEAYAFIISKGLLDEFIQFSKTFHGQDTHKLCRDLLDSACVDGKQPDAFAK</sequence>
<organism evidence="2">
    <name type="scientific">termite gut metagenome</name>
    <dbReference type="NCBI Taxonomy" id="433724"/>
    <lineage>
        <taxon>unclassified sequences</taxon>
        <taxon>metagenomes</taxon>
        <taxon>organismal metagenomes</taxon>
    </lineage>
</organism>
<dbReference type="AlphaFoldDB" id="A0A5J4QD87"/>
<reference evidence="2" key="1">
    <citation type="submission" date="2019-03" db="EMBL/GenBank/DDBJ databases">
        <title>Single cell metagenomics reveals metabolic interactions within the superorganism composed of flagellate Streblomastix strix and complex community of Bacteroidetes bacteria on its surface.</title>
        <authorList>
            <person name="Treitli S.C."/>
            <person name="Kolisko M."/>
            <person name="Husnik F."/>
            <person name="Keeling P."/>
            <person name="Hampl V."/>
        </authorList>
    </citation>
    <scope>NUCLEOTIDE SEQUENCE</scope>
    <source>
        <strain evidence="2">STM</strain>
    </source>
</reference>
<proteinExistence type="predicted"/>
<name>A0A5J4QD87_9ZZZZ</name>
<evidence type="ECO:0000256" key="1">
    <source>
        <dbReference type="SAM" id="MobiDB-lite"/>
    </source>
</evidence>
<feature type="compositionally biased region" description="Low complexity" evidence="1">
    <location>
        <begin position="9"/>
        <end position="26"/>
    </location>
</feature>
<feature type="region of interest" description="Disordered" evidence="1">
    <location>
        <begin position="1"/>
        <end position="26"/>
    </location>
</feature>
<evidence type="ECO:0000313" key="2">
    <source>
        <dbReference type="EMBL" id="KAA6319916.1"/>
    </source>
</evidence>
<gene>
    <name evidence="2" type="ORF">EZS27_030243</name>
</gene>
<protein>
    <submittedName>
        <fullName evidence="2">Uncharacterized protein</fullName>
    </submittedName>
</protein>
<comment type="caution">
    <text evidence="2">The sequence shown here is derived from an EMBL/GenBank/DDBJ whole genome shotgun (WGS) entry which is preliminary data.</text>
</comment>
<dbReference type="EMBL" id="SNRY01003735">
    <property type="protein sequence ID" value="KAA6319916.1"/>
    <property type="molecule type" value="Genomic_DNA"/>
</dbReference>
<accession>A0A5J4QD87</accession>